<gene>
    <name evidence="4" type="ORF">MUB52_02730</name>
</gene>
<name>A0ABT3B9W5_9RHOB</name>
<comment type="caution">
    <text evidence="4">The sequence shown here is derived from an EMBL/GenBank/DDBJ whole genome shotgun (WGS) entry which is preliminary data.</text>
</comment>
<dbReference type="Proteomes" id="UP001208690">
    <property type="component" value="Unassembled WGS sequence"/>
</dbReference>
<evidence type="ECO:0000256" key="2">
    <source>
        <dbReference type="ARBA" id="ARBA00022801"/>
    </source>
</evidence>
<dbReference type="PROSITE" id="PS51462">
    <property type="entry name" value="NUDIX"/>
    <property type="match status" value="1"/>
</dbReference>
<dbReference type="InterPro" id="IPR020084">
    <property type="entry name" value="NUDIX_hydrolase_CS"/>
</dbReference>
<protein>
    <submittedName>
        <fullName evidence="4">NUDIX hydrolase</fullName>
    </submittedName>
</protein>
<accession>A0ABT3B9W5</accession>
<feature type="domain" description="Nudix hydrolase" evidence="3">
    <location>
        <begin position="13"/>
        <end position="143"/>
    </location>
</feature>
<dbReference type="Gene3D" id="3.90.79.10">
    <property type="entry name" value="Nucleoside Triphosphate Pyrophosphohydrolase"/>
    <property type="match status" value="1"/>
</dbReference>
<dbReference type="SUPFAM" id="SSF55811">
    <property type="entry name" value="Nudix"/>
    <property type="match status" value="1"/>
</dbReference>
<evidence type="ECO:0000259" key="3">
    <source>
        <dbReference type="PROSITE" id="PS51462"/>
    </source>
</evidence>
<dbReference type="GO" id="GO:0016787">
    <property type="term" value="F:hydrolase activity"/>
    <property type="evidence" value="ECO:0007669"/>
    <property type="project" value="UniProtKB-KW"/>
</dbReference>
<comment type="cofactor">
    <cofactor evidence="1">
        <name>Mg(2+)</name>
        <dbReference type="ChEBI" id="CHEBI:18420"/>
    </cofactor>
</comment>
<dbReference type="InterPro" id="IPR015797">
    <property type="entry name" value="NUDIX_hydrolase-like_dom_sf"/>
</dbReference>
<evidence type="ECO:0000313" key="4">
    <source>
        <dbReference type="EMBL" id="MCV3270333.1"/>
    </source>
</evidence>
<dbReference type="InterPro" id="IPR000086">
    <property type="entry name" value="NUDIX_hydrolase_dom"/>
</dbReference>
<dbReference type="EMBL" id="JALIEB010000001">
    <property type="protein sequence ID" value="MCV3270333.1"/>
    <property type="molecule type" value="Genomic_DNA"/>
</dbReference>
<evidence type="ECO:0000256" key="1">
    <source>
        <dbReference type="ARBA" id="ARBA00001946"/>
    </source>
</evidence>
<dbReference type="Pfam" id="PF00293">
    <property type="entry name" value="NUDIX"/>
    <property type="match status" value="1"/>
</dbReference>
<dbReference type="PROSITE" id="PS00893">
    <property type="entry name" value="NUDIX_BOX"/>
    <property type="match status" value="1"/>
</dbReference>
<keyword evidence="5" id="KW-1185">Reference proteome</keyword>
<organism evidence="4 5">
    <name type="scientific">Roseobacter sinensis</name>
    <dbReference type="NCBI Taxonomy" id="2931391"/>
    <lineage>
        <taxon>Bacteria</taxon>
        <taxon>Pseudomonadati</taxon>
        <taxon>Pseudomonadota</taxon>
        <taxon>Alphaproteobacteria</taxon>
        <taxon>Rhodobacterales</taxon>
        <taxon>Roseobacteraceae</taxon>
        <taxon>Roseobacter</taxon>
    </lineage>
</organism>
<dbReference type="RefSeq" id="WP_263842648.1">
    <property type="nucleotide sequence ID" value="NZ_JALIEB010000001.1"/>
</dbReference>
<sequence length="146" mass="16714">MSRYYASAPEMNMPFHGTKLALLTDRHVVTLLRDATPDIDHAGCWDLPGGGRENFEDPVECALRETREELGLRLPRTAVIWGRRFERGGRGYWLFAAKIDKRTLREISFGDEGQGWAAVRLALFLAHPKVIAHLRDRLRLCLEEMP</sequence>
<evidence type="ECO:0000313" key="5">
    <source>
        <dbReference type="Proteomes" id="UP001208690"/>
    </source>
</evidence>
<proteinExistence type="predicted"/>
<reference evidence="4 5" key="1">
    <citation type="submission" date="2022-04" db="EMBL/GenBank/DDBJ databases">
        <title>Roseobacter sp. WL0113 is a bacterium isolated from neritic sediment.</title>
        <authorList>
            <person name="Wang L."/>
            <person name="He W."/>
            <person name="Zhang D.-F."/>
        </authorList>
    </citation>
    <scope>NUCLEOTIDE SEQUENCE [LARGE SCALE GENOMIC DNA]</scope>
    <source>
        <strain evidence="4 5">WL0113</strain>
    </source>
</reference>
<keyword evidence="2 4" id="KW-0378">Hydrolase</keyword>